<evidence type="ECO:0000313" key="3">
    <source>
        <dbReference type="EMBL" id="OGD99586.1"/>
    </source>
</evidence>
<name>A0A1F5H5Z2_9BACT</name>
<comment type="caution">
    <text evidence="3">The sequence shown here is derived from an EMBL/GenBank/DDBJ whole genome shotgun (WGS) entry which is preliminary data.</text>
</comment>
<dbReference type="InterPro" id="IPR043993">
    <property type="entry name" value="T4SS_pilin"/>
</dbReference>
<organism evidence="3 4">
    <name type="scientific">Candidatus Curtissbacteria bacterium RIFCSPLOWO2_01_FULL_42_50</name>
    <dbReference type="NCBI Taxonomy" id="1797730"/>
    <lineage>
        <taxon>Bacteria</taxon>
        <taxon>Candidatus Curtissiibacteriota</taxon>
    </lineage>
</organism>
<dbReference type="Pfam" id="PF18895">
    <property type="entry name" value="T4SS_pilin"/>
    <property type="match status" value="1"/>
</dbReference>
<feature type="chain" id="PRO_5009518769" evidence="2">
    <location>
        <begin position="21"/>
        <end position="114"/>
    </location>
</feature>
<evidence type="ECO:0000256" key="1">
    <source>
        <dbReference type="SAM" id="Phobius"/>
    </source>
</evidence>
<feature type="signal peptide" evidence="2">
    <location>
        <begin position="1"/>
        <end position="20"/>
    </location>
</feature>
<accession>A0A1F5H5Z2</accession>
<feature type="transmembrane region" description="Helical" evidence="1">
    <location>
        <begin position="44"/>
        <end position="63"/>
    </location>
</feature>
<keyword evidence="1" id="KW-0812">Transmembrane</keyword>
<sequence length="114" mass="11959">MRIFLTLVGLLTAFVSPVYAQTDPPPAKLLDVVDILQRIIKLLAPAAGIAFFVMLLVGGFQFVTSGGDPKAAGQARSTLTMAVIGIILVVASWLILKLIAGLTGVDVTTVEIPK</sequence>
<evidence type="ECO:0000256" key="2">
    <source>
        <dbReference type="SAM" id="SignalP"/>
    </source>
</evidence>
<feature type="transmembrane region" description="Helical" evidence="1">
    <location>
        <begin position="75"/>
        <end position="96"/>
    </location>
</feature>
<gene>
    <name evidence="3" type="ORF">A3B54_02440</name>
</gene>
<keyword evidence="1" id="KW-0472">Membrane</keyword>
<dbReference type="Proteomes" id="UP000177039">
    <property type="component" value="Unassembled WGS sequence"/>
</dbReference>
<keyword evidence="1" id="KW-1133">Transmembrane helix</keyword>
<protein>
    <submittedName>
        <fullName evidence="3">Uncharacterized protein</fullName>
    </submittedName>
</protein>
<proteinExistence type="predicted"/>
<reference evidence="3 4" key="1">
    <citation type="journal article" date="2016" name="Nat. Commun.">
        <title>Thousands of microbial genomes shed light on interconnected biogeochemical processes in an aquifer system.</title>
        <authorList>
            <person name="Anantharaman K."/>
            <person name="Brown C.T."/>
            <person name="Hug L.A."/>
            <person name="Sharon I."/>
            <person name="Castelle C.J."/>
            <person name="Probst A.J."/>
            <person name="Thomas B.C."/>
            <person name="Singh A."/>
            <person name="Wilkins M.J."/>
            <person name="Karaoz U."/>
            <person name="Brodie E.L."/>
            <person name="Williams K.H."/>
            <person name="Hubbard S.S."/>
            <person name="Banfield J.F."/>
        </authorList>
    </citation>
    <scope>NUCLEOTIDE SEQUENCE [LARGE SCALE GENOMIC DNA]</scope>
</reference>
<dbReference type="EMBL" id="MFBT01000013">
    <property type="protein sequence ID" value="OGD99586.1"/>
    <property type="molecule type" value="Genomic_DNA"/>
</dbReference>
<evidence type="ECO:0000313" key="4">
    <source>
        <dbReference type="Proteomes" id="UP000177039"/>
    </source>
</evidence>
<dbReference type="AlphaFoldDB" id="A0A1F5H5Z2"/>
<keyword evidence="2" id="KW-0732">Signal</keyword>